<feature type="transmembrane region" description="Helical" evidence="10">
    <location>
        <begin position="340"/>
        <end position="363"/>
    </location>
</feature>
<feature type="transmembrane region" description="Helical" evidence="10">
    <location>
        <begin position="412"/>
        <end position="432"/>
    </location>
</feature>
<evidence type="ECO:0000256" key="5">
    <source>
        <dbReference type="ARBA" id="ARBA00022692"/>
    </source>
</evidence>
<dbReference type="FunFam" id="1.20.1530.20:FF:000009">
    <property type="entry name" value="Arsenite transporter, ACR3 family"/>
    <property type="match status" value="1"/>
</dbReference>
<dbReference type="InterPro" id="IPR002657">
    <property type="entry name" value="BilAc:Na_symport/Acr3"/>
</dbReference>
<keyword evidence="5 10" id="KW-0812">Transmembrane</keyword>
<evidence type="ECO:0000313" key="11">
    <source>
        <dbReference type="EMBL" id="KAI7841530.1"/>
    </source>
</evidence>
<sequence length="476" mass="50187">MSQPEAQPNAPARQALLVSCERVTRAQAQGAHCELRGGSRTSCDWDDEGQQLVCEDAGANLDAQDLRVVAGDGSLLCTAGTCTTAVRRRVATGSLAVAAPPEAGGGSSEVDPAAEADEAAATPSGAVMHGLSWVERLLTLWILLAMVVGVLLGNFTGISSALETATVGGVSLPIAVGLWLMMWPVLAKVRYELLGGMFRQRAMWGQLGMSAALNWLVGPALMTGLAWAALPDMPGYRNGVIMVGLARCIAMVLIWNQLAHGSAEYCAVLVAVNSVLQVLLYAPLALFYLTLISRQSGEYAAPFWLVARSALIFLGIPLAAALATRYALLAAKGRRWYDRVFCPLVAPVSLLSLLYTIIVLYALQGARVVAQLGTIARVAVPLLVYFALMWAAALAAARCLRWPYDLAVTQAFTAASNNFELAIAVAVGTFGVDSQEALAATVGPLVEVPVLLALVYVALWLRSRLAWPSGAGIVGL</sequence>
<dbReference type="PANTHER" id="PTHR43057">
    <property type="entry name" value="ARSENITE EFFLUX TRANSPORTER"/>
    <property type="match status" value="1"/>
</dbReference>
<evidence type="ECO:0000256" key="2">
    <source>
        <dbReference type="ARBA" id="ARBA00010110"/>
    </source>
</evidence>
<keyword evidence="7 10" id="KW-1133">Transmembrane helix</keyword>
<keyword evidence="3" id="KW-0813">Transport</keyword>
<feature type="transmembrane region" description="Helical" evidence="10">
    <location>
        <begin position="164"/>
        <end position="186"/>
    </location>
</feature>
<evidence type="ECO:0000256" key="7">
    <source>
        <dbReference type="ARBA" id="ARBA00022989"/>
    </source>
</evidence>
<evidence type="ECO:0008006" key="13">
    <source>
        <dbReference type="Google" id="ProtNLM"/>
    </source>
</evidence>
<evidence type="ECO:0000256" key="3">
    <source>
        <dbReference type="ARBA" id="ARBA00022448"/>
    </source>
</evidence>
<dbReference type="Pfam" id="PF01758">
    <property type="entry name" value="SBF"/>
    <property type="match status" value="1"/>
</dbReference>
<feature type="transmembrane region" description="Helical" evidence="10">
    <location>
        <begin position="438"/>
        <end position="461"/>
    </location>
</feature>
<comment type="caution">
    <text evidence="11">The sequence shown here is derived from an EMBL/GenBank/DDBJ whole genome shotgun (WGS) entry which is preliminary data.</text>
</comment>
<feature type="region of interest" description="Disordered" evidence="9">
    <location>
        <begin position="98"/>
        <end position="118"/>
    </location>
</feature>
<feature type="transmembrane region" description="Helical" evidence="10">
    <location>
        <begin position="138"/>
        <end position="158"/>
    </location>
</feature>
<dbReference type="InterPro" id="IPR004706">
    <property type="entry name" value="Arsenical-R_Acr3"/>
</dbReference>
<evidence type="ECO:0000313" key="12">
    <source>
        <dbReference type="Proteomes" id="UP001205105"/>
    </source>
</evidence>
<dbReference type="GO" id="GO:0046685">
    <property type="term" value="P:response to arsenic-containing substance"/>
    <property type="evidence" value="ECO:0007669"/>
    <property type="project" value="UniProtKB-KW"/>
</dbReference>
<name>A0AAD5DT22_9CHLO</name>
<proteinExistence type="inferred from homology"/>
<comment type="similarity">
    <text evidence="2">Belongs to the arsenical resistance-3 (ACR3) (TC 2.A.59) family.</text>
</comment>
<gene>
    <name evidence="11" type="ORF">COHA_004701</name>
</gene>
<dbReference type="GO" id="GO:0015105">
    <property type="term" value="F:arsenite transmembrane transporter activity"/>
    <property type="evidence" value="ECO:0007669"/>
    <property type="project" value="TreeGrafter"/>
</dbReference>
<evidence type="ECO:0000256" key="9">
    <source>
        <dbReference type="SAM" id="MobiDB-lite"/>
    </source>
</evidence>
<dbReference type="PANTHER" id="PTHR43057:SF1">
    <property type="entry name" value="ARSENICAL-RESISTANCE PROTEIN 3"/>
    <property type="match status" value="1"/>
</dbReference>
<evidence type="ECO:0000256" key="1">
    <source>
        <dbReference type="ARBA" id="ARBA00004651"/>
    </source>
</evidence>
<feature type="transmembrane region" description="Helical" evidence="10">
    <location>
        <begin position="267"/>
        <end position="291"/>
    </location>
</feature>
<accession>A0AAD5DT22</accession>
<dbReference type="Gene3D" id="1.20.1530.20">
    <property type="match status" value="1"/>
</dbReference>
<protein>
    <recommendedName>
        <fullName evidence="13">Arsenite transporter</fullName>
    </recommendedName>
</protein>
<dbReference type="EMBL" id="JADXDR010000062">
    <property type="protein sequence ID" value="KAI7841530.1"/>
    <property type="molecule type" value="Genomic_DNA"/>
</dbReference>
<dbReference type="InterPro" id="IPR038770">
    <property type="entry name" value="Na+/solute_symporter_sf"/>
</dbReference>
<feature type="transmembrane region" description="Helical" evidence="10">
    <location>
        <begin position="375"/>
        <end position="400"/>
    </location>
</feature>
<evidence type="ECO:0000256" key="6">
    <source>
        <dbReference type="ARBA" id="ARBA00022849"/>
    </source>
</evidence>
<comment type="subcellular location">
    <subcellularLocation>
        <location evidence="1">Cell membrane</location>
        <topology evidence="1">Multi-pass membrane protein</topology>
    </subcellularLocation>
</comment>
<dbReference type="NCBIfam" id="TIGR00832">
    <property type="entry name" value="acr3"/>
    <property type="match status" value="1"/>
</dbReference>
<feature type="transmembrane region" description="Helical" evidence="10">
    <location>
        <begin position="236"/>
        <end position="255"/>
    </location>
</feature>
<evidence type="ECO:0000256" key="4">
    <source>
        <dbReference type="ARBA" id="ARBA00022475"/>
    </source>
</evidence>
<keyword evidence="6" id="KW-0059">Arsenical resistance</keyword>
<dbReference type="AlphaFoldDB" id="A0AAD5DT22"/>
<reference evidence="11" key="1">
    <citation type="submission" date="2020-11" db="EMBL/GenBank/DDBJ databases">
        <title>Chlorella ohadii genome sequencing and assembly.</title>
        <authorList>
            <person name="Murik O."/>
            <person name="Treves H."/>
            <person name="Kedem I."/>
            <person name="Shotland Y."/>
            <person name="Kaplan A."/>
        </authorList>
    </citation>
    <scope>NUCLEOTIDE SEQUENCE</scope>
    <source>
        <strain evidence="11">1</strain>
    </source>
</reference>
<feature type="transmembrane region" description="Helical" evidence="10">
    <location>
        <begin position="207"/>
        <end position="230"/>
    </location>
</feature>
<dbReference type="GO" id="GO:0015104">
    <property type="term" value="F:antimonite transmembrane transporter activity"/>
    <property type="evidence" value="ECO:0007669"/>
    <property type="project" value="TreeGrafter"/>
</dbReference>
<keyword evidence="4" id="KW-1003">Cell membrane</keyword>
<dbReference type="Proteomes" id="UP001205105">
    <property type="component" value="Unassembled WGS sequence"/>
</dbReference>
<evidence type="ECO:0000256" key="8">
    <source>
        <dbReference type="ARBA" id="ARBA00023136"/>
    </source>
</evidence>
<organism evidence="11 12">
    <name type="scientific">Chlorella ohadii</name>
    <dbReference type="NCBI Taxonomy" id="2649997"/>
    <lineage>
        <taxon>Eukaryota</taxon>
        <taxon>Viridiplantae</taxon>
        <taxon>Chlorophyta</taxon>
        <taxon>core chlorophytes</taxon>
        <taxon>Trebouxiophyceae</taxon>
        <taxon>Chlorellales</taxon>
        <taxon>Chlorellaceae</taxon>
        <taxon>Chlorella clade</taxon>
        <taxon>Chlorella</taxon>
    </lineage>
</organism>
<evidence type="ECO:0000256" key="10">
    <source>
        <dbReference type="SAM" id="Phobius"/>
    </source>
</evidence>
<keyword evidence="8 10" id="KW-0472">Membrane</keyword>
<dbReference type="GO" id="GO:0015297">
    <property type="term" value="F:antiporter activity"/>
    <property type="evidence" value="ECO:0007669"/>
    <property type="project" value="InterPro"/>
</dbReference>
<feature type="transmembrane region" description="Helical" evidence="10">
    <location>
        <begin position="303"/>
        <end position="328"/>
    </location>
</feature>
<dbReference type="GO" id="GO:0005886">
    <property type="term" value="C:plasma membrane"/>
    <property type="evidence" value="ECO:0007669"/>
    <property type="project" value="UniProtKB-SubCell"/>
</dbReference>
<keyword evidence="12" id="KW-1185">Reference proteome</keyword>